<keyword evidence="4" id="KW-1185">Reference proteome</keyword>
<name>A0A812M643_SYMPI</name>
<evidence type="ECO:0000256" key="1">
    <source>
        <dbReference type="SAM" id="Coils"/>
    </source>
</evidence>
<feature type="coiled-coil region" evidence="1">
    <location>
        <begin position="103"/>
        <end position="143"/>
    </location>
</feature>
<feature type="region of interest" description="Disordered" evidence="2">
    <location>
        <begin position="25"/>
        <end position="52"/>
    </location>
</feature>
<proteinExistence type="predicted"/>
<dbReference type="AlphaFoldDB" id="A0A812M643"/>
<gene>
    <name evidence="3" type="primary">gnt1</name>
    <name evidence="3" type="ORF">SPIL2461_LOCUS5172</name>
</gene>
<dbReference type="EMBL" id="CAJNIZ010007202">
    <property type="protein sequence ID" value="CAE7255984.1"/>
    <property type="molecule type" value="Genomic_DNA"/>
</dbReference>
<evidence type="ECO:0000313" key="3">
    <source>
        <dbReference type="EMBL" id="CAE7255984.1"/>
    </source>
</evidence>
<feature type="non-terminal residue" evidence="3">
    <location>
        <position position="236"/>
    </location>
</feature>
<accession>A0A812M643</accession>
<comment type="caution">
    <text evidence="3">The sequence shown here is derived from an EMBL/GenBank/DDBJ whole genome shotgun (WGS) entry which is preliminary data.</text>
</comment>
<protein>
    <submittedName>
        <fullName evidence="3">Gnt1 protein</fullName>
    </submittedName>
</protein>
<reference evidence="3" key="1">
    <citation type="submission" date="2021-02" db="EMBL/GenBank/DDBJ databases">
        <authorList>
            <person name="Dougan E. K."/>
            <person name="Rhodes N."/>
            <person name="Thang M."/>
            <person name="Chan C."/>
        </authorList>
    </citation>
    <scope>NUCLEOTIDE SEQUENCE</scope>
</reference>
<evidence type="ECO:0000256" key="2">
    <source>
        <dbReference type="SAM" id="MobiDB-lite"/>
    </source>
</evidence>
<keyword evidence="1" id="KW-0175">Coiled coil</keyword>
<feature type="compositionally biased region" description="Polar residues" evidence="2">
    <location>
        <begin position="30"/>
        <end position="40"/>
    </location>
</feature>
<evidence type="ECO:0000313" key="4">
    <source>
        <dbReference type="Proteomes" id="UP000649617"/>
    </source>
</evidence>
<dbReference type="Proteomes" id="UP000649617">
    <property type="component" value="Unassembled WGS sequence"/>
</dbReference>
<sequence length="236" mass="25935">MAEDMNELREAAATPLPAAIEVDDDIANVPQATGNTGSPTKRTRWDERPAGPGITLADLTAALAPLAAGMRDLQKEGFKDMRARMSAVEEQVTAKVGQALDMVKTLNDRQQAQSNRLDKLQAAVEEQQDRDRSQEDIKEVLRRIDFLESGQTAGAGTCLDRWDESTEADDIVRVARDFADKAQLDVDMSDAFSPGRQRGFVVIPLMPRLGEDRLRLQRRAIQSVEIVCKMAQASGA</sequence>
<organism evidence="3 4">
    <name type="scientific">Symbiodinium pilosum</name>
    <name type="common">Dinoflagellate</name>
    <dbReference type="NCBI Taxonomy" id="2952"/>
    <lineage>
        <taxon>Eukaryota</taxon>
        <taxon>Sar</taxon>
        <taxon>Alveolata</taxon>
        <taxon>Dinophyceae</taxon>
        <taxon>Suessiales</taxon>
        <taxon>Symbiodiniaceae</taxon>
        <taxon>Symbiodinium</taxon>
    </lineage>
</organism>